<keyword evidence="4" id="KW-0964">Secreted</keyword>
<dbReference type="GO" id="GO:0005179">
    <property type="term" value="F:hormone activity"/>
    <property type="evidence" value="ECO:0007669"/>
    <property type="project" value="TreeGrafter"/>
</dbReference>
<evidence type="ECO:0000256" key="8">
    <source>
        <dbReference type="ARBA" id="ARBA00023322"/>
    </source>
</evidence>
<dbReference type="RefSeq" id="XP_040059526.1">
    <property type="nucleotide sequence ID" value="XM_040203592.1"/>
</dbReference>
<dbReference type="GO" id="GO:0031708">
    <property type="term" value="F:endothelin B receptor binding"/>
    <property type="evidence" value="ECO:0007669"/>
    <property type="project" value="TreeGrafter"/>
</dbReference>
<dbReference type="PANTHER" id="PTHR13874:SF11">
    <property type="entry name" value="ENDOTHELIN-3"/>
    <property type="match status" value="1"/>
</dbReference>
<organism evidence="14 15">
    <name type="scientific">Gasterosteus aculeatus aculeatus</name>
    <name type="common">three-spined stickleback</name>
    <dbReference type="NCBI Taxonomy" id="481459"/>
    <lineage>
        <taxon>Eukaryota</taxon>
        <taxon>Metazoa</taxon>
        <taxon>Chordata</taxon>
        <taxon>Craniata</taxon>
        <taxon>Vertebrata</taxon>
        <taxon>Euteleostomi</taxon>
        <taxon>Actinopterygii</taxon>
        <taxon>Neopterygii</taxon>
        <taxon>Teleostei</taxon>
        <taxon>Neoteleostei</taxon>
        <taxon>Acanthomorphata</taxon>
        <taxon>Eupercaria</taxon>
        <taxon>Perciformes</taxon>
        <taxon>Cottioidei</taxon>
        <taxon>Gasterosteales</taxon>
        <taxon>Gasterosteidae</taxon>
        <taxon>Gasterosteus</taxon>
    </lineage>
</organism>
<reference evidence="14" key="2">
    <citation type="submission" date="2025-08" db="UniProtKB">
        <authorList>
            <consortium name="Ensembl"/>
        </authorList>
    </citation>
    <scope>IDENTIFICATION</scope>
</reference>
<keyword evidence="8" id="KW-0839">Vasoconstrictor</keyword>
<evidence type="ECO:0000256" key="9">
    <source>
        <dbReference type="ARBA" id="ARBA00040198"/>
    </source>
</evidence>
<evidence type="ECO:0000256" key="1">
    <source>
        <dbReference type="ARBA" id="ARBA00003023"/>
    </source>
</evidence>
<dbReference type="SMART" id="SM00272">
    <property type="entry name" value="END"/>
    <property type="match status" value="2"/>
</dbReference>
<evidence type="ECO:0000256" key="2">
    <source>
        <dbReference type="ARBA" id="ARBA00004613"/>
    </source>
</evidence>
<accession>A0AAQ4QQH7</accession>
<dbReference type="GO" id="GO:0014826">
    <property type="term" value="P:vein smooth muscle contraction"/>
    <property type="evidence" value="ECO:0007669"/>
    <property type="project" value="TreeGrafter"/>
</dbReference>
<keyword evidence="6" id="KW-0838">Vasoactive</keyword>
<reference evidence="14 15" key="1">
    <citation type="journal article" date="2021" name="G3 (Bethesda)">
        <title>Improved contiguity of the threespine stickleback genome using long-read sequencing.</title>
        <authorList>
            <person name="Nath S."/>
            <person name="Shaw D.E."/>
            <person name="White M.A."/>
        </authorList>
    </citation>
    <scope>NUCLEOTIDE SEQUENCE [LARGE SCALE GENOMIC DNA]</scope>
    <source>
        <strain evidence="14 15">Lake Benthic</strain>
    </source>
</reference>
<evidence type="ECO:0000256" key="6">
    <source>
        <dbReference type="ARBA" id="ARBA00022858"/>
    </source>
</evidence>
<dbReference type="PANTHER" id="PTHR13874">
    <property type="entry name" value="ENDOTHELIN"/>
    <property type="match status" value="1"/>
</dbReference>
<feature type="domain" description="Endothelin-like toxin" evidence="13">
    <location>
        <begin position="66"/>
        <end position="87"/>
    </location>
</feature>
<feature type="signal peptide" evidence="12">
    <location>
        <begin position="1"/>
        <end position="24"/>
    </location>
</feature>
<feature type="domain" description="Endothelin-like toxin" evidence="13">
    <location>
        <begin position="121"/>
        <end position="142"/>
    </location>
</feature>
<feature type="compositionally biased region" description="Polar residues" evidence="11">
    <location>
        <begin position="147"/>
        <end position="156"/>
    </location>
</feature>
<keyword evidence="5 12" id="KW-0732">Signal</keyword>
<dbReference type="GeneTree" id="ENSGT00950000183053"/>
<feature type="region of interest" description="Disordered" evidence="11">
    <location>
        <begin position="99"/>
        <end position="122"/>
    </location>
</feature>
<dbReference type="GO" id="GO:0019229">
    <property type="term" value="P:regulation of vasoconstriction"/>
    <property type="evidence" value="ECO:0007669"/>
    <property type="project" value="InterPro"/>
</dbReference>
<comment type="subcellular location">
    <subcellularLocation>
        <location evidence="2">Secreted</location>
    </subcellularLocation>
</comment>
<evidence type="ECO:0000256" key="10">
    <source>
        <dbReference type="ARBA" id="ARBA00041850"/>
    </source>
</evidence>
<feature type="chain" id="PRO_5042811527" description="Endothelin-3" evidence="12">
    <location>
        <begin position="25"/>
        <end position="165"/>
    </location>
</feature>
<dbReference type="Ensembl" id="ENSGACT00000086825.1">
    <property type="protein sequence ID" value="ENSGACP00000053190.1"/>
    <property type="gene ID" value="ENSGACG00000027987.1"/>
</dbReference>
<keyword evidence="15" id="KW-1185">Reference proteome</keyword>
<dbReference type="Proteomes" id="UP000007635">
    <property type="component" value="Chromosome XVII"/>
</dbReference>
<evidence type="ECO:0000256" key="12">
    <source>
        <dbReference type="SAM" id="SignalP"/>
    </source>
</evidence>
<comment type="function">
    <text evidence="1">Endothelins are endothelium-derived vasoconstrictor peptides.</text>
</comment>
<dbReference type="AlphaFoldDB" id="A0AAQ4QQH7"/>
<keyword evidence="7" id="KW-1015">Disulfide bond</keyword>
<evidence type="ECO:0000259" key="13">
    <source>
        <dbReference type="SMART" id="SM00272"/>
    </source>
</evidence>
<reference evidence="14" key="3">
    <citation type="submission" date="2025-09" db="UniProtKB">
        <authorList>
            <consortium name="Ensembl"/>
        </authorList>
    </citation>
    <scope>IDENTIFICATION</scope>
</reference>
<feature type="region of interest" description="Disordered" evidence="11">
    <location>
        <begin position="135"/>
        <end position="165"/>
    </location>
</feature>
<dbReference type="Pfam" id="PF00322">
    <property type="entry name" value="Endothelin"/>
    <property type="match status" value="1"/>
</dbReference>
<evidence type="ECO:0000313" key="15">
    <source>
        <dbReference type="Proteomes" id="UP000007635"/>
    </source>
</evidence>
<evidence type="ECO:0000256" key="5">
    <source>
        <dbReference type="ARBA" id="ARBA00022729"/>
    </source>
</evidence>
<sequence>MAHAGLFFVVVVTASLTGAGSSSSKDVSQRKEVETAAVELLRPGGVDGAPARSACDPRAGRRRCKRCTCYTYKDKECVYYCHLDIIWINTPERTVPYGMSSDRVRRSPQAARRRRGGGSPRCACTRRSDAHCSGFCMDRQRRPTPSAPNANETWASRRSRPETDK</sequence>
<dbReference type="KEGG" id="gat:120835066"/>
<dbReference type="PROSITE" id="PS00270">
    <property type="entry name" value="ENDOTHELIN"/>
    <property type="match status" value="2"/>
</dbReference>
<dbReference type="InterPro" id="IPR001928">
    <property type="entry name" value="Endothln-like_toxin"/>
</dbReference>
<comment type="similarity">
    <text evidence="3">Belongs to the endothelin/sarafotoxin family.</text>
</comment>
<evidence type="ECO:0000256" key="4">
    <source>
        <dbReference type="ARBA" id="ARBA00022525"/>
    </source>
</evidence>
<evidence type="ECO:0000256" key="11">
    <source>
        <dbReference type="SAM" id="MobiDB-lite"/>
    </source>
</evidence>
<dbReference type="InterPro" id="IPR020475">
    <property type="entry name" value="Endothelin"/>
</dbReference>
<dbReference type="GO" id="GO:0006874">
    <property type="term" value="P:intracellular calcium ion homeostasis"/>
    <property type="evidence" value="ECO:0007669"/>
    <property type="project" value="TreeGrafter"/>
</dbReference>
<protein>
    <recommendedName>
        <fullName evidence="9">Endothelin-3</fullName>
    </recommendedName>
    <alternativeName>
        <fullName evidence="10">Preproendothelin-3</fullName>
    </alternativeName>
</protein>
<evidence type="ECO:0000256" key="3">
    <source>
        <dbReference type="ARBA" id="ARBA00010959"/>
    </source>
</evidence>
<evidence type="ECO:0000256" key="7">
    <source>
        <dbReference type="ARBA" id="ARBA00023157"/>
    </source>
</evidence>
<dbReference type="GO" id="GO:0005615">
    <property type="term" value="C:extracellular space"/>
    <property type="evidence" value="ECO:0007669"/>
    <property type="project" value="TreeGrafter"/>
</dbReference>
<dbReference type="GeneID" id="120835066"/>
<dbReference type="GO" id="GO:0003100">
    <property type="term" value="P:regulation of systemic arterial blood pressure by endothelin"/>
    <property type="evidence" value="ECO:0007669"/>
    <property type="project" value="TreeGrafter"/>
</dbReference>
<dbReference type="PRINTS" id="PR00365">
    <property type="entry name" value="ENDOTHELIN"/>
</dbReference>
<name>A0AAQ4QQH7_GASAC</name>
<dbReference type="InterPro" id="IPR019764">
    <property type="entry name" value="Endothelin_toxin_CS"/>
</dbReference>
<proteinExistence type="inferred from homology"/>
<evidence type="ECO:0000313" key="14">
    <source>
        <dbReference type="Ensembl" id="ENSGACP00000053190.1"/>
    </source>
</evidence>